<gene>
    <name evidence="8" type="ORF">CHLRE_10g455231v5</name>
</gene>
<feature type="domain" description="Sulfotransferase" evidence="7">
    <location>
        <begin position="255"/>
        <end position="505"/>
    </location>
</feature>
<evidence type="ECO:0000313" key="8">
    <source>
        <dbReference type="EMBL" id="PNW77874.1"/>
    </source>
</evidence>
<feature type="active site" description="For sulfotransferase activity" evidence="3">
    <location>
        <position position="262"/>
    </location>
</feature>
<keyword evidence="9" id="KW-1185">Reference proteome</keyword>
<dbReference type="KEGG" id="cre:CHLRE_10g455231v5"/>
<dbReference type="Gene3D" id="3.40.50.300">
    <property type="entry name" value="P-loop containing nucleotide triphosphate hydrolases"/>
    <property type="match status" value="1"/>
</dbReference>
<dbReference type="Pfam" id="PF00685">
    <property type="entry name" value="Sulfotransfer_1"/>
    <property type="match status" value="1"/>
</dbReference>
<dbReference type="GO" id="GO:0008146">
    <property type="term" value="F:sulfotransferase activity"/>
    <property type="evidence" value="ECO:0007669"/>
    <property type="project" value="InterPro"/>
</dbReference>
<sequence>MAPQAAAESAAAAAATATAAAAPSSATATATAPPAAQLATRDGGDGGSEQQQQHLQQHRPQQPAPAAATAQRYPAGSSSTCSGSSMDGSSQETGEAPPAAAAAATPAAVAPAAAAAAVAKPAAGISLGPHDKPKLSTVAPPEPQSPQQPPEQQQQQQPLQGWSPGRRLGMTLAAPLLAAYCCAAFGAAWLLTCTILPSYVLAQRLYWACPFIPHIWARLGPVAGTAARLGFEASHCINILTRLLTLPLRPHLPAFYILGFPKCGTTSLAEHLKHHPGLSATAGLPYHEALAKESHFFQGVYGRTHAHSRTLYRSCFPTVLTRWWHEVVRGAPAWACFDACPVNVCMPHTAERIRRLTPEAKFVVMLRDPVPGVFSAEIMMRDMGVPLTWSLMEPPQGEEDPRFTQVPAEVSALWRRLAALGPEEPLPRELPTTFYTQLGAVLQCGMYADLLRPYLDRFPKDSFMFVEFKQFTFNPEAVVRQVLQFVGMDAARYTHKPLPPAMKNNYGSRAMHPGVRAALARLYGGPGGPNRRLAALLAAWGQLPAELGWMGMEGA</sequence>
<evidence type="ECO:0000256" key="4">
    <source>
        <dbReference type="PIRSR" id="PIRSR637359-2"/>
    </source>
</evidence>
<keyword evidence="2" id="KW-0325">Glycoprotein</keyword>
<feature type="compositionally biased region" description="Low complexity" evidence="6">
    <location>
        <begin position="48"/>
        <end position="99"/>
    </location>
</feature>
<dbReference type="OrthoDB" id="411451at2759"/>
<evidence type="ECO:0000313" key="9">
    <source>
        <dbReference type="Proteomes" id="UP000006906"/>
    </source>
</evidence>
<feature type="compositionally biased region" description="Low complexity" evidence="6">
    <location>
        <begin position="150"/>
        <end position="160"/>
    </location>
</feature>
<protein>
    <recommendedName>
        <fullName evidence="5">Sulfotransferase</fullName>
        <ecNumber evidence="5">2.8.2.-</ecNumber>
    </recommendedName>
</protein>
<feature type="region of interest" description="Disordered" evidence="6">
    <location>
        <begin position="1"/>
        <end position="99"/>
    </location>
</feature>
<evidence type="ECO:0000256" key="6">
    <source>
        <dbReference type="SAM" id="MobiDB-lite"/>
    </source>
</evidence>
<feature type="region of interest" description="Disordered" evidence="6">
    <location>
        <begin position="124"/>
        <end position="164"/>
    </location>
</feature>
<dbReference type="Gramene" id="PNW77874">
    <property type="protein sequence ID" value="PNW77874"/>
    <property type="gene ID" value="CHLRE_10g455231v5"/>
</dbReference>
<dbReference type="InterPro" id="IPR027417">
    <property type="entry name" value="P-loop_NTPase"/>
</dbReference>
<evidence type="ECO:0000256" key="2">
    <source>
        <dbReference type="ARBA" id="ARBA00023180"/>
    </source>
</evidence>
<feature type="compositionally biased region" description="Low complexity" evidence="6">
    <location>
        <begin position="1"/>
        <end position="40"/>
    </location>
</feature>
<feature type="binding site" evidence="4">
    <location>
        <position position="375"/>
    </location>
    <ligand>
        <name>3'-phosphoadenylyl sulfate</name>
        <dbReference type="ChEBI" id="CHEBI:58339"/>
    </ligand>
</feature>
<dbReference type="InterPro" id="IPR037359">
    <property type="entry name" value="NST/OST"/>
</dbReference>
<dbReference type="SUPFAM" id="SSF52540">
    <property type="entry name" value="P-loop containing nucleoside triphosphate hydrolases"/>
    <property type="match status" value="1"/>
</dbReference>
<feature type="binding site" evidence="4">
    <location>
        <position position="367"/>
    </location>
    <ligand>
        <name>3'-phosphoadenylyl sulfate</name>
        <dbReference type="ChEBI" id="CHEBI:58339"/>
    </ligand>
</feature>
<organism evidence="8 9">
    <name type="scientific">Chlamydomonas reinhardtii</name>
    <name type="common">Chlamydomonas smithii</name>
    <dbReference type="NCBI Taxonomy" id="3055"/>
    <lineage>
        <taxon>Eukaryota</taxon>
        <taxon>Viridiplantae</taxon>
        <taxon>Chlorophyta</taxon>
        <taxon>core chlorophytes</taxon>
        <taxon>Chlorophyceae</taxon>
        <taxon>CS clade</taxon>
        <taxon>Chlamydomonadales</taxon>
        <taxon>Chlamydomonadaceae</taxon>
        <taxon>Chlamydomonas</taxon>
    </lineage>
</organism>
<dbReference type="EMBL" id="CM008971">
    <property type="protein sequence ID" value="PNW77874.1"/>
    <property type="molecule type" value="Genomic_DNA"/>
</dbReference>
<comment type="similarity">
    <text evidence="5">Belongs to the sulfotransferase 1 family.</text>
</comment>
<dbReference type="EC" id="2.8.2.-" evidence="5"/>
<dbReference type="InParanoid" id="A0A2K3DBH1"/>
<accession>A0A2K3DBH1</accession>
<dbReference type="AlphaFoldDB" id="A0A2K3DBH1"/>
<name>A0A2K3DBH1_CHLRE</name>
<dbReference type="RefSeq" id="XP_042920444.1">
    <property type="nucleotide sequence ID" value="XM_043067047.1"/>
</dbReference>
<evidence type="ECO:0000256" key="5">
    <source>
        <dbReference type="RuleBase" id="RU361155"/>
    </source>
</evidence>
<dbReference type="InterPro" id="IPR000863">
    <property type="entry name" value="Sulfotransferase_dom"/>
</dbReference>
<dbReference type="Proteomes" id="UP000006906">
    <property type="component" value="Chromosome 10"/>
</dbReference>
<dbReference type="GeneID" id="66055110"/>
<evidence type="ECO:0000259" key="7">
    <source>
        <dbReference type="Pfam" id="PF00685"/>
    </source>
</evidence>
<reference evidence="8 9" key="1">
    <citation type="journal article" date="2007" name="Science">
        <title>The Chlamydomonas genome reveals the evolution of key animal and plant functions.</title>
        <authorList>
            <person name="Merchant S.S."/>
            <person name="Prochnik S.E."/>
            <person name="Vallon O."/>
            <person name="Harris E.H."/>
            <person name="Karpowicz S.J."/>
            <person name="Witman G.B."/>
            <person name="Terry A."/>
            <person name="Salamov A."/>
            <person name="Fritz-Laylin L.K."/>
            <person name="Marechal-Drouard L."/>
            <person name="Marshall W.F."/>
            <person name="Qu L.H."/>
            <person name="Nelson D.R."/>
            <person name="Sanderfoot A.A."/>
            <person name="Spalding M.H."/>
            <person name="Kapitonov V.V."/>
            <person name="Ren Q."/>
            <person name="Ferris P."/>
            <person name="Lindquist E."/>
            <person name="Shapiro H."/>
            <person name="Lucas S.M."/>
            <person name="Grimwood J."/>
            <person name="Schmutz J."/>
            <person name="Cardol P."/>
            <person name="Cerutti H."/>
            <person name="Chanfreau G."/>
            <person name="Chen C.L."/>
            <person name="Cognat V."/>
            <person name="Croft M.T."/>
            <person name="Dent R."/>
            <person name="Dutcher S."/>
            <person name="Fernandez E."/>
            <person name="Fukuzawa H."/>
            <person name="Gonzalez-Ballester D."/>
            <person name="Gonzalez-Halphen D."/>
            <person name="Hallmann A."/>
            <person name="Hanikenne M."/>
            <person name="Hippler M."/>
            <person name="Inwood W."/>
            <person name="Jabbari K."/>
            <person name="Kalanon M."/>
            <person name="Kuras R."/>
            <person name="Lefebvre P.A."/>
            <person name="Lemaire S.D."/>
            <person name="Lobanov A.V."/>
            <person name="Lohr M."/>
            <person name="Manuell A."/>
            <person name="Meier I."/>
            <person name="Mets L."/>
            <person name="Mittag M."/>
            <person name="Mittelmeier T."/>
            <person name="Moroney J.V."/>
            <person name="Moseley J."/>
            <person name="Napoli C."/>
            <person name="Nedelcu A.M."/>
            <person name="Niyogi K."/>
            <person name="Novoselov S.V."/>
            <person name="Paulsen I.T."/>
            <person name="Pazour G."/>
            <person name="Purton S."/>
            <person name="Ral J.P."/>
            <person name="Riano-Pachon D.M."/>
            <person name="Riekhof W."/>
            <person name="Rymarquis L."/>
            <person name="Schroda M."/>
            <person name="Stern D."/>
            <person name="Umen J."/>
            <person name="Willows R."/>
            <person name="Wilson N."/>
            <person name="Zimmer S.L."/>
            <person name="Allmer J."/>
            <person name="Balk J."/>
            <person name="Bisova K."/>
            <person name="Chen C.J."/>
            <person name="Elias M."/>
            <person name="Gendler K."/>
            <person name="Hauser C."/>
            <person name="Lamb M.R."/>
            <person name="Ledford H."/>
            <person name="Long J.C."/>
            <person name="Minagawa J."/>
            <person name="Page M.D."/>
            <person name="Pan J."/>
            <person name="Pootakham W."/>
            <person name="Roje S."/>
            <person name="Rose A."/>
            <person name="Stahlberg E."/>
            <person name="Terauchi A.M."/>
            <person name="Yang P."/>
            <person name="Ball S."/>
            <person name="Bowler C."/>
            <person name="Dieckmann C.L."/>
            <person name="Gladyshev V.N."/>
            <person name="Green P."/>
            <person name="Jorgensen R."/>
            <person name="Mayfield S."/>
            <person name="Mueller-Roeber B."/>
            <person name="Rajamani S."/>
            <person name="Sayre R.T."/>
            <person name="Brokstein P."/>
            <person name="Dubchak I."/>
            <person name="Goodstein D."/>
            <person name="Hornick L."/>
            <person name="Huang Y.W."/>
            <person name="Jhaveri J."/>
            <person name="Luo Y."/>
            <person name="Martinez D."/>
            <person name="Ngau W.C."/>
            <person name="Otillar B."/>
            <person name="Poliakov A."/>
            <person name="Porter A."/>
            <person name="Szajkowski L."/>
            <person name="Werner G."/>
            <person name="Zhou K."/>
            <person name="Grigoriev I.V."/>
            <person name="Rokhsar D.S."/>
            <person name="Grossman A.R."/>
        </authorList>
    </citation>
    <scope>NUCLEOTIDE SEQUENCE [LARGE SCALE GENOMIC DNA]</scope>
    <source>
        <strain evidence="9">CC-503</strain>
    </source>
</reference>
<evidence type="ECO:0000256" key="1">
    <source>
        <dbReference type="ARBA" id="ARBA00022679"/>
    </source>
</evidence>
<evidence type="ECO:0000256" key="3">
    <source>
        <dbReference type="PIRSR" id="PIRSR637359-1"/>
    </source>
</evidence>
<feature type="compositionally biased region" description="Pro residues" evidence="6">
    <location>
        <begin position="140"/>
        <end position="149"/>
    </location>
</feature>
<dbReference type="PANTHER" id="PTHR10605:SF56">
    <property type="entry name" value="BIFUNCTIONAL HEPARAN SULFATE N-DEACETYLASE_N-SULFOTRANSFERASE"/>
    <property type="match status" value="1"/>
</dbReference>
<keyword evidence="1 5" id="KW-0808">Transferase</keyword>
<proteinExistence type="inferred from homology"/>
<dbReference type="PANTHER" id="PTHR10605">
    <property type="entry name" value="HEPARAN SULFATE SULFOTRANSFERASE"/>
    <property type="match status" value="1"/>
</dbReference>